<proteinExistence type="predicted"/>
<dbReference type="Proteomes" id="UP000001369">
    <property type="component" value="Chromosome"/>
</dbReference>
<dbReference type="KEGG" id="saf:SULAZ_0687"/>
<evidence type="ECO:0000313" key="1">
    <source>
        <dbReference type="EMBL" id="ACN98215.1"/>
    </source>
</evidence>
<dbReference type="AlphaFoldDB" id="C1DU85"/>
<dbReference type="HOGENOM" id="CLU_2276009_0_0_0"/>
<accession>C1DU85</accession>
<dbReference type="STRING" id="204536.SULAZ_0687"/>
<protein>
    <submittedName>
        <fullName evidence="1">Uncharacterized protein</fullName>
    </submittedName>
</protein>
<dbReference type="EMBL" id="CP001229">
    <property type="protein sequence ID" value="ACN98215.1"/>
    <property type="molecule type" value="Genomic_DNA"/>
</dbReference>
<evidence type="ECO:0000313" key="2">
    <source>
        <dbReference type="Proteomes" id="UP000001369"/>
    </source>
</evidence>
<reference evidence="1 2" key="1">
    <citation type="journal article" date="2009" name="J. Bacteriol.">
        <title>Complete and draft genome sequences of six members of the Aquificales.</title>
        <authorList>
            <person name="Reysenbach A.L."/>
            <person name="Hamamura N."/>
            <person name="Podar M."/>
            <person name="Griffiths E."/>
            <person name="Ferreira S."/>
            <person name="Hochstein R."/>
            <person name="Heidelberg J."/>
            <person name="Johnson J."/>
            <person name="Mead D."/>
            <person name="Pohorille A."/>
            <person name="Sarmiento M."/>
            <person name="Schweighofer K."/>
            <person name="Seshadri R."/>
            <person name="Voytek M.A."/>
        </authorList>
    </citation>
    <scope>NUCLEOTIDE SEQUENCE [LARGE SCALE GENOMIC DNA]</scope>
    <source>
        <strain evidence="2">Az-Fu1 / DSM 15241 / OCM 825</strain>
    </source>
</reference>
<dbReference type="RefSeq" id="WP_012673540.1">
    <property type="nucleotide sequence ID" value="NC_012438.1"/>
</dbReference>
<sequence>MVKNKRKILVVFLFAIVFNAFHDYFLQALDDKKIDVVLLEDVHHSCDKNVDIHKVLHSPFLVLNNQIKIDFDKELSKNIYSPTLTLKPSVKEIFKPPIFLYN</sequence>
<keyword evidence="2" id="KW-1185">Reference proteome</keyword>
<name>C1DU85_SULAA</name>
<gene>
    <name evidence="1" type="ordered locus">SULAZ_0687</name>
</gene>
<organism evidence="1 2">
    <name type="scientific">Sulfurihydrogenibium azorense (strain DSM 15241 / OCM 825 / Az-Fu1)</name>
    <dbReference type="NCBI Taxonomy" id="204536"/>
    <lineage>
        <taxon>Bacteria</taxon>
        <taxon>Pseudomonadati</taxon>
        <taxon>Aquificota</taxon>
        <taxon>Aquificia</taxon>
        <taxon>Aquificales</taxon>
        <taxon>Hydrogenothermaceae</taxon>
        <taxon>Sulfurihydrogenibium</taxon>
    </lineage>
</organism>